<evidence type="ECO:0008006" key="3">
    <source>
        <dbReference type="Google" id="ProtNLM"/>
    </source>
</evidence>
<sequence>MAVEPGTPDALARAIEQARREAFDATPQGWVELSDTIMTRVRGLVRPAEPVLVFGPDGPEQDDRGSRTYVSSRVVVDALRRVLQAHPTHTPERIDLALEDGRLRGVEVALVATYGVELRPLAEQVRAEVLDTLRELLGVDPELDAAAIAVDFVDVVPGDPLDA</sequence>
<protein>
    <recommendedName>
        <fullName evidence="3">Asp23/Gls24 family envelope stress response protein</fullName>
    </recommendedName>
</protein>
<dbReference type="RefSeq" id="WP_165229187.1">
    <property type="nucleotide sequence ID" value="NZ_CP049257.1"/>
</dbReference>
<evidence type="ECO:0000313" key="2">
    <source>
        <dbReference type="Proteomes" id="UP000502996"/>
    </source>
</evidence>
<dbReference type="KEGG" id="nano:G5V58_04670"/>
<dbReference type="AlphaFoldDB" id="A0A6G6WAM5"/>
<evidence type="ECO:0000313" key="1">
    <source>
        <dbReference type="EMBL" id="QIG42155.1"/>
    </source>
</evidence>
<gene>
    <name evidence="1" type="ORF">G5V58_04670</name>
</gene>
<reference evidence="1 2" key="1">
    <citation type="submission" date="2020-02" db="EMBL/GenBank/DDBJ databases">
        <title>Full genome sequence of Nocardioides sp. R-3366.</title>
        <authorList>
            <person name="Im W.-T."/>
        </authorList>
    </citation>
    <scope>NUCLEOTIDE SEQUENCE [LARGE SCALE GENOMIC DNA]</scope>
    <source>
        <strain evidence="1 2">R-3366</strain>
    </source>
</reference>
<dbReference type="EMBL" id="CP049257">
    <property type="protein sequence ID" value="QIG42155.1"/>
    <property type="molecule type" value="Genomic_DNA"/>
</dbReference>
<accession>A0A6G6WAM5</accession>
<dbReference type="Proteomes" id="UP000502996">
    <property type="component" value="Chromosome"/>
</dbReference>
<proteinExistence type="predicted"/>
<name>A0A6G6WAM5_9ACTN</name>
<organism evidence="1 2">
    <name type="scientific">Nocardioides anomalus</name>
    <dbReference type="NCBI Taxonomy" id="2712223"/>
    <lineage>
        <taxon>Bacteria</taxon>
        <taxon>Bacillati</taxon>
        <taxon>Actinomycetota</taxon>
        <taxon>Actinomycetes</taxon>
        <taxon>Propionibacteriales</taxon>
        <taxon>Nocardioidaceae</taxon>
        <taxon>Nocardioides</taxon>
    </lineage>
</organism>
<keyword evidence="2" id="KW-1185">Reference proteome</keyword>